<evidence type="ECO:0000256" key="1">
    <source>
        <dbReference type="SAM" id="SignalP"/>
    </source>
</evidence>
<dbReference type="Proteomes" id="UP000709959">
    <property type="component" value="Unassembled WGS sequence"/>
</dbReference>
<feature type="domain" description="Peptidase S55" evidence="2">
    <location>
        <begin position="1"/>
        <end position="136"/>
    </location>
</feature>
<protein>
    <recommendedName>
        <fullName evidence="2">Peptidase S55 domain-containing protein</fullName>
    </recommendedName>
</protein>
<evidence type="ECO:0000313" key="3">
    <source>
        <dbReference type="EMBL" id="MBK8571232.1"/>
    </source>
</evidence>
<dbReference type="Pfam" id="PF05580">
    <property type="entry name" value="Peptidase_S55"/>
    <property type="match status" value="1"/>
</dbReference>
<organism evidence="3 4">
    <name type="scientific">Candidatus Geothrix odensensis</name>
    <dbReference type="NCBI Taxonomy" id="2954440"/>
    <lineage>
        <taxon>Bacteria</taxon>
        <taxon>Pseudomonadati</taxon>
        <taxon>Acidobacteriota</taxon>
        <taxon>Holophagae</taxon>
        <taxon>Holophagales</taxon>
        <taxon>Holophagaceae</taxon>
        <taxon>Geothrix</taxon>
    </lineage>
</organism>
<accession>A0A936F151</accession>
<reference evidence="3 4" key="1">
    <citation type="submission" date="2020-10" db="EMBL/GenBank/DDBJ databases">
        <title>Connecting structure to function with the recovery of over 1000 high-quality activated sludge metagenome-assembled genomes encoding full-length rRNA genes using long-read sequencing.</title>
        <authorList>
            <person name="Singleton C.M."/>
            <person name="Petriglieri F."/>
            <person name="Kristensen J.M."/>
            <person name="Kirkegaard R.H."/>
            <person name="Michaelsen T.Y."/>
            <person name="Andersen M.H."/>
            <person name="Karst S.M."/>
            <person name="Dueholm M.S."/>
            <person name="Nielsen P.H."/>
            <person name="Albertsen M."/>
        </authorList>
    </citation>
    <scope>NUCLEOTIDE SEQUENCE [LARGE SCALE GENOMIC DNA]</scope>
    <source>
        <strain evidence="3">OdNE_18-Q3-R46-58_MAXAC.008</strain>
    </source>
</reference>
<dbReference type="EMBL" id="JADKCH010000001">
    <property type="protein sequence ID" value="MBK8571232.1"/>
    <property type="molecule type" value="Genomic_DNA"/>
</dbReference>
<dbReference type="InterPro" id="IPR008763">
    <property type="entry name" value="Peptidase_S55"/>
</dbReference>
<name>A0A936F151_9BACT</name>
<dbReference type="AlphaFoldDB" id="A0A936F151"/>
<proteinExistence type="predicted"/>
<feature type="chain" id="PRO_5036911540" description="Peptidase S55 domain-containing protein" evidence="1">
    <location>
        <begin position="21"/>
        <end position="579"/>
    </location>
</feature>
<evidence type="ECO:0000259" key="2">
    <source>
        <dbReference type="PROSITE" id="PS51494"/>
    </source>
</evidence>
<keyword evidence="1" id="KW-0732">Signal</keyword>
<sequence length="579" mass="60808">MNLAGLLVLFLSFTSLFAQAPATMGVGEIRAGMKGHGRTVFQGGKIDRFEFEVLGVQKNAAPGRSRIMVRASGGPLADTGILAGMSGSPCYIDGKLIGALSTGIAFEKEPIGGITPIAEMLDQLRDIPELSPSRTPLILPKLEPPKVLKAALLGQMLDFNTLTGQGDPQALPMPLAGSALGAEAQRLWSGWPVTFTAVPTLSGGREDASPIEPGGMAAITLMQGDLDLAASGTITYVSGKRILLFGHQLFNLGPVDLPLWSATVSTTVASYQNSFKLAMPVAPIGALRLDRSSGVAGILGAEARMVPMRIGLNLGGKKTLNFRFEIMDHPVATAALAATAVAQTLDAHTRGFGLQSLSMQGNIKLAGQPAIVIENVIADLNPGRMAQYVGAMLQAICLNPFEKPLIEGISLTIKAEERLDLTAIAGVRLLKARARRGEVLPVLVTLQSIQGVRETATFNIQVPSSATKGKAILMVGDGYSLTAADPDERVIETASLGDVVRILNGALRNNHAYALLVQAQPGAGLRGSRIEGIPPSVASLVGGDGASSDNRLQRRIIGRALLPLEREVRGISQLEVEIE</sequence>
<feature type="signal peptide" evidence="1">
    <location>
        <begin position="1"/>
        <end position="20"/>
    </location>
</feature>
<dbReference type="PROSITE" id="PS51494">
    <property type="entry name" value="SPOIVB"/>
    <property type="match status" value="1"/>
</dbReference>
<evidence type="ECO:0000313" key="4">
    <source>
        <dbReference type="Proteomes" id="UP000709959"/>
    </source>
</evidence>
<gene>
    <name evidence="3" type="ORF">IPN91_01045</name>
</gene>
<comment type="caution">
    <text evidence="3">The sequence shown here is derived from an EMBL/GenBank/DDBJ whole genome shotgun (WGS) entry which is preliminary data.</text>
</comment>